<feature type="non-terminal residue" evidence="2">
    <location>
        <position position="85"/>
    </location>
</feature>
<dbReference type="EMBL" id="UINC01108870">
    <property type="protein sequence ID" value="SVC75292.1"/>
    <property type="molecule type" value="Genomic_DNA"/>
</dbReference>
<gene>
    <name evidence="2" type="ORF">METZ01_LOCUS328146</name>
</gene>
<reference evidence="2" key="1">
    <citation type="submission" date="2018-05" db="EMBL/GenBank/DDBJ databases">
        <authorList>
            <person name="Lanie J.A."/>
            <person name="Ng W.-L."/>
            <person name="Kazmierczak K.M."/>
            <person name="Andrzejewski T.M."/>
            <person name="Davidsen T.M."/>
            <person name="Wayne K.J."/>
            <person name="Tettelin H."/>
            <person name="Glass J.I."/>
            <person name="Rusch D."/>
            <person name="Podicherti R."/>
            <person name="Tsui H.-C.T."/>
            <person name="Winkler M.E."/>
        </authorList>
    </citation>
    <scope>NUCLEOTIDE SEQUENCE</scope>
</reference>
<evidence type="ECO:0000313" key="2">
    <source>
        <dbReference type="EMBL" id="SVC75292.1"/>
    </source>
</evidence>
<feature type="domain" description="HTH dtxR-type" evidence="1">
    <location>
        <begin position="15"/>
        <end position="76"/>
    </location>
</feature>
<dbReference type="GO" id="GO:0003677">
    <property type="term" value="F:DNA binding"/>
    <property type="evidence" value="ECO:0007669"/>
    <property type="project" value="InterPro"/>
</dbReference>
<dbReference type="Gene3D" id="1.10.10.10">
    <property type="entry name" value="Winged helix-like DNA-binding domain superfamily/Winged helix DNA-binding domain"/>
    <property type="match status" value="1"/>
</dbReference>
<dbReference type="AlphaFoldDB" id="A0A382PTH8"/>
<accession>A0A382PTH8</accession>
<sequence>MPGLERGETSRSERLSATVENYLLCLYKLQEDGVAVTLSRLSVHLRQLPIGELIGTSLPSVTGVLRRMQKDGLVESNSIKTFELT</sequence>
<name>A0A382PTH8_9ZZZZ</name>
<dbReference type="InterPro" id="IPR022687">
    <property type="entry name" value="HTH_DTXR"/>
</dbReference>
<organism evidence="2">
    <name type="scientific">marine metagenome</name>
    <dbReference type="NCBI Taxonomy" id="408172"/>
    <lineage>
        <taxon>unclassified sequences</taxon>
        <taxon>metagenomes</taxon>
        <taxon>ecological metagenomes</taxon>
    </lineage>
</organism>
<dbReference type="Pfam" id="PF01325">
    <property type="entry name" value="Fe_dep_repress"/>
    <property type="match status" value="1"/>
</dbReference>
<dbReference type="InterPro" id="IPR036390">
    <property type="entry name" value="WH_DNA-bd_sf"/>
</dbReference>
<evidence type="ECO:0000259" key="1">
    <source>
        <dbReference type="Pfam" id="PF01325"/>
    </source>
</evidence>
<dbReference type="InterPro" id="IPR036388">
    <property type="entry name" value="WH-like_DNA-bd_sf"/>
</dbReference>
<dbReference type="SUPFAM" id="SSF46785">
    <property type="entry name" value="Winged helix' DNA-binding domain"/>
    <property type="match status" value="1"/>
</dbReference>
<proteinExistence type="predicted"/>
<protein>
    <recommendedName>
        <fullName evidence="1">HTH dtxR-type domain-containing protein</fullName>
    </recommendedName>
</protein>